<keyword evidence="5" id="KW-0067">ATP-binding</keyword>
<dbReference type="SMART" id="SM00490">
    <property type="entry name" value="HELICc"/>
    <property type="match status" value="1"/>
</dbReference>
<evidence type="ECO:0000313" key="11">
    <source>
        <dbReference type="Proteomes" id="UP000694888"/>
    </source>
</evidence>
<dbReference type="Pfam" id="PF00271">
    <property type="entry name" value="Helicase_C"/>
    <property type="match status" value="1"/>
</dbReference>
<dbReference type="Gene3D" id="3.40.50.300">
    <property type="entry name" value="P-loop containing nucleotide triphosphate hydrolases"/>
    <property type="match status" value="2"/>
</dbReference>
<proteinExistence type="predicted"/>
<keyword evidence="11" id="KW-1185">Reference proteome</keyword>
<evidence type="ECO:0000256" key="4">
    <source>
        <dbReference type="ARBA" id="ARBA00022806"/>
    </source>
</evidence>
<name>A0ABM0JCW8_APLCA</name>
<evidence type="ECO:0000256" key="7">
    <source>
        <dbReference type="SAM" id="Coils"/>
    </source>
</evidence>
<dbReference type="InterPro" id="IPR014014">
    <property type="entry name" value="RNA_helicase_DEAD_Q_motif"/>
</dbReference>
<evidence type="ECO:0000256" key="2">
    <source>
        <dbReference type="ARBA" id="ARBA00022741"/>
    </source>
</evidence>
<organism evidence="11 12">
    <name type="scientific">Aplysia californica</name>
    <name type="common">California sea hare</name>
    <dbReference type="NCBI Taxonomy" id="6500"/>
    <lineage>
        <taxon>Eukaryota</taxon>
        <taxon>Metazoa</taxon>
        <taxon>Spiralia</taxon>
        <taxon>Lophotrochozoa</taxon>
        <taxon>Mollusca</taxon>
        <taxon>Gastropoda</taxon>
        <taxon>Heterobranchia</taxon>
        <taxon>Euthyneura</taxon>
        <taxon>Tectipleura</taxon>
        <taxon>Aplysiida</taxon>
        <taxon>Aplysioidea</taxon>
        <taxon>Aplysiidae</taxon>
        <taxon>Aplysia</taxon>
    </lineage>
</organism>
<evidence type="ECO:0000256" key="3">
    <source>
        <dbReference type="ARBA" id="ARBA00022801"/>
    </source>
</evidence>
<sequence length="556" mass="62447">MLHVLSGKELCSGQRVSFWCCHRLLMCRLFSNYTNQEQTLPHVTCPQKMVKKLEKLKQKKMNKQVHQRRSKPKGPLLISCKRKAYNFHQGQRFNDHDVHSLVSSGWKNSKRVGDYFTLMSHSENPSLQTASEPISFSDLGISEALCSGLEELGFQNPTEIQRLAIPSLLQGNNVTCAAETGSGKTLAYLLPSIEWILKSKESLKQSELGNVNCPNTIIMTPNRELCSQVMGVAESLTPYADFVPHCSLGSHSPSGPTRKRMVAPMDVLVTSPGTLINLLHRNTIQARNLQHIVIDESDTLLDDSFMADLNEIFSRLQIMPAEQVAEDSSILLGTQLVLVSATMPRNVGQVLGSIVPVDAMHKITTEALHHIMPHVPQKFIRINPDSKPEKLIQLLKRGMEKRQPALVFVKNNKTCYYVAKLLEETGLDCLRLSGDMPVEARNGVLEKFMEGYSDVLIATDVASRGLDTVNVCHVINYDFPQFMSDYIHRVGRVGRIGTARNAHVTSFVAHKWDVDLVWKIEISARKMKGLSDVNANIKRELDKLKMHKDTFEMNLI</sequence>
<dbReference type="SMART" id="SM00487">
    <property type="entry name" value="DEXDc"/>
    <property type="match status" value="1"/>
</dbReference>
<protein>
    <recommendedName>
        <fullName evidence="1">RNA helicase</fullName>
        <ecNumber evidence="1">3.6.4.13</ecNumber>
    </recommendedName>
</protein>
<reference evidence="12" key="1">
    <citation type="submission" date="2025-08" db="UniProtKB">
        <authorList>
            <consortium name="RefSeq"/>
        </authorList>
    </citation>
    <scope>IDENTIFICATION</scope>
</reference>
<evidence type="ECO:0000259" key="9">
    <source>
        <dbReference type="PROSITE" id="PS51194"/>
    </source>
</evidence>
<dbReference type="PROSITE" id="PS51194">
    <property type="entry name" value="HELICASE_CTER"/>
    <property type="match status" value="1"/>
</dbReference>
<dbReference type="GeneID" id="101846328"/>
<dbReference type="SUPFAM" id="SSF52540">
    <property type="entry name" value="P-loop containing nucleoside triphosphate hydrolases"/>
    <property type="match status" value="1"/>
</dbReference>
<dbReference type="InterPro" id="IPR027417">
    <property type="entry name" value="P-loop_NTPase"/>
</dbReference>
<evidence type="ECO:0000256" key="6">
    <source>
        <dbReference type="PROSITE-ProRule" id="PRU00552"/>
    </source>
</evidence>
<feature type="domain" description="Helicase C-terminal" evidence="9">
    <location>
        <begin position="390"/>
        <end position="545"/>
    </location>
</feature>
<dbReference type="GO" id="GO:0004386">
    <property type="term" value="F:helicase activity"/>
    <property type="evidence" value="ECO:0007669"/>
    <property type="project" value="UniProtKB-KW"/>
</dbReference>
<keyword evidence="4 12" id="KW-0347">Helicase</keyword>
<dbReference type="EC" id="3.6.4.13" evidence="1"/>
<feature type="domain" description="Helicase ATP-binding" evidence="8">
    <location>
        <begin position="165"/>
        <end position="361"/>
    </location>
</feature>
<evidence type="ECO:0000259" key="10">
    <source>
        <dbReference type="PROSITE" id="PS51195"/>
    </source>
</evidence>
<evidence type="ECO:0000259" key="8">
    <source>
        <dbReference type="PROSITE" id="PS51192"/>
    </source>
</evidence>
<dbReference type="PANTHER" id="PTHR47959">
    <property type="entry name" value="ATP-DEPENDENT RNA HELICASE RHLE-RELATED"/>
    <property type="match status" value="1"/>
</dbReference>
<dbReference type="Pfam" id="PF00270">
    <property type="entry name" value="DEAD"/>
    <property type="match status" value="1"/>
</dbReference>
<dbReference type="PROSITE" id="PS51192">
    <property type="entry name" value="HELICASE_ATP_BIND_1"/>
    <property type="match status" value="1"/>
</dbReference>
<dbReference type="InterPro" id="IPR001650">
    <property type="entry name" value="Helicase_C-like"/>
</dbReference>
<gene>
    <name evidence="12" type="primary">LOC101846328</name>
</gene>
<evidence type="ECO:0000313" key="12">
    <source>
        <dbReference type="RefSeq" id="XP_005090807.1"/>
    </source>
</evidence>
<keyword evidence="3" id="KW-0378">Hydrolase</keyword>
<feature type="short sequence motif" description="Q motif" evidence="6">
    <location>
        <begin position="134"/>
        <end position="162"/>
    </location>
</feature>
<evidence type="ECO:0000256" key="5">
    <source>
        <dbReference type="ARBA" id="ARBA00022840"/>
    </source>
</evidence>
<evidence type="ECO:0000256" key="1">
    <source>
        <dbReference type="ARBA" id="ARBA00012552"/>
    </source>
</evidence>
<keyword evidence="2" id="KW-0547">Nucleotide-binding</keyword>
<dbReference type="PROSITE" id="PS51195">
    <property type="entry name" value="Q_MOTIF"/>
    <property type="match status" value="1"/>
</dbReference>
<dbReference type="Proteomes" id="UP000694888">
    <property type="component" value="Unplaced"/>
</dbReference>
<feature type="domain" description="DEAD-box RNA helicase Q" evidence="10">
    <location>
        <begin position="134"/>
        <end position="162"/>
    </location>
</feature>
<keyword evidence="7" id="KW-0175">Coiled coil</keyword>
<dbReference type="InterPro" id="IPR050079">
    <property type="entry name" value="DEAD_box_RNA_helicase"/>
</dbReference>
<feature type="coiled-coil region" evidence="7">
    <location>
        <begin position="527"/>
        <end position="554"/>
    </location>
</feature>
<dbReference type="PANTHER" id="PTHR47959:SF1">
    <property type="entry name" value="ATP-DEPENDENT RNA HELICASE DBPA"/>
    <property type="match status" value="1"/>
</dbReference>
<dbReference type="RefSeq" id="XP_005090807.1">
    <property type="nucleotide sequence ID" value="XM_005090750.2"/>
</dbReference>
<dbReference type="InterPro" id="IPR011545">
    <property type="entry name" value="DEAD/DEAH_box_helicase_dom"/>
</dbReference>
<dbReference type="InterPro" id="IPR014001">
    <property type="entry name" value="Helicase_ATP-bd"/>
</dbReference>
<dbReference type="CDD" id="cd18787">
    <property type="entry name" value="SF2_C_DEAD"/>
    <property type="match status" value="1"/>
</dbReference>
<accession>A0ABM0JCW8</accession>